<sequence>MRDSSAGDRADIHNERPCRNYSQQLADRIPPSSFDEKLQSLLGYAACALACNSMKLPDEPDDVTITARL</sequence>
<evidence type="ECO:0000313" key="2">
    <source>
        <dbReference type="EMBL" id="OKP09878.1"/>
    </source>
</evidence>
<dbReference type="EMBL" id="MNBE01000438">
    <property type="protein sequence ID" value="OKP09878.1"/>
    <property type="molecule type" value="Genomic_DNA"/>
</dbReference>
<gene>
    <name evidence="2" type="ORF">PENSUB_4802</name>
</gene>
<accession>A0A1Q5UBL8</accession>
<evidence type="ECO:0000256" key="1">
    <source>
        <dbReference type="SAM" id="MobiDB-lite"/>
    </source>
</evidence>
<feature type="compositionally biased region" description="Basic and acidic residues" evidence="1">
    <location>
        <begin position="1"/>
        <end position="18"/>
    </location>
</feature>
<comment type="caution">
    <text evidence="2">The sequence shown here is derived from an EMBL/GenBank/DDBJ whole genome shotgun (WGS) entry which is preliminary data.</text>
</comment>
<protein>
    <submittedName>
        <fullName evidence="2">Uncharacterized protein</fullName>
    </submittedName>
</protein>
<feature type="region of interest" description="Disordered" evidence="1">
    <location>
        <begin position="1"/>
        <end position="24"/>
    </location>
</feature>
<organism evidence="2 3">
    <name type="scientific">Penicillium subrubescens</name>
    <dbReference type="NCBI Taxonomy" id="1316194"/>
    <lineage>
        <taxon>Eukaryota</taxon>
        <taxon>Fungi</taxon>
        <taxon>Dikarya</taxon>
        <taxon>Ascomycota</taxon>
        <taxon>Pezizomycotina</taxon>
        <taxon>Eurotiomycetes</taxon>
        <taxon>Eurotiomycetidae</taxon>
        <taxon>Eurotiales</taxon>
        <taxon>Aspergillaceae</taxon>
        <taxon>Penicillium</taxon>
    </lineage>
</organism>
<proteinExistence type="predicted"/>
<keyword evidence="3" id="KW-1185">Reference proteome</keyword>
<name>A0A1Q5UBL8_9EURO</name>
<evidence type="ECO:0000313" key="3">
    <source>
        <dbReference type="Proteomes" id="UP000186955"/>
    </source>
</evidence>
<reference evidence="2 3" key="1">
    <citation type="submission" date="2016-10" db="EMBL/GenBank/DDBJ databases">
        <title>Genome sequence of the ascomycete fungus Penicillium subrubescens.</title>
        <authorList>
            <person name="De Vries R.P."/>
            <person name="Peng M."/>
            <person name="Dilokpimol A."/>
            <person name="Hilden K."/>
            <person name="Makela M.R."/>
            <person name="Grigoriev I."/>
            <person name="Riley R."/>
            <person name="Granchi Z."/>
        </authorList>
    </citation>
    <scope>NUCLEOTIDE SEQUENCE [LARGE SCALE GENOMIC DNA]</scope>
    <source>
        <strain evidence="2 3">CBS 132785</strain>
    </source>
</reference>
<dbReference type="AlphaFoldDB" id="A0A1Q5UBL8"/>
<dbReference type="Proteomes" id="UP000186955">
    <property type="component" value="Unassembled WGS sequence"/>
</dbReference>